<dbReference type="EMBL" id="RCCT01000004">
    <property type="protein sequence ID" value="RLK03460.1"/>
    <property type="molecule type" value="Genomic_DNA"/>
</dbReference>
<dbReference type="InterPro" id="IPR050266">
    <property type="entry name" value="AB_hydrolase_sf"/>
</dbReference>
<evidence type="ECO:0000313" key="3">
    <source>
        <dbReference type="EMBL" id="RLK03460.1"/>
    </source>
</evidence>
<dbReference type="GO" id="GO:0016787">
    <property type="term" value="F:hydrolase activity"/>
    <property type="evidence" value="ECO:0007669"/>
    <property type="project" value="UniProtKB-KW"/>
</dbReference>
<feature type="domain" description="Guanylate cyclase" evidence="2">
    <location>
        <begin position="7"/>
        <end position="114"/>
    </location>
</feature>
<name>A0A497Z4R8_9RHOB</name>
<dbReference type="PANTHER" id="PTHR43798:SF31">
    <property type="entry name" value="AB HYDROLASE SUPERFAMILY PROTEIN YCLE"/>
    <property type="match status" value="1"/>
</dbReference>
<evidence type="ECO:0000313" key="4">
    <source>
        <dbReference type="Proteomes" id="UP000271700"/>
    </source>
</evidence>
<dbReference type="GO" id="GO:0016020">
    <property type="term" value="C:membrane"/>
    <property type="evidence" value="ECO:0007669"/>
    <property type="project" value="TreeGrafter"/>
</dbReference>
<dbReference type="InterPro" id="IPR029787">
    <property type="entry name" value="Nucleotide_cyclase"/>
</dbReference>
<dbReference type="Pfam" id="PF00561">
    <property type="entry name" value="Abhydrolase_1"/>
    <property type="match status" value="1"/>
</dbReference>
<keyword evidence="4" id="KW-1185">Reference proteome</keyword>
<dbReference type="Gene3D" id="3.30.70.1230">
    <property type="entry name" value="Nucleotide cyclase"/>
    <property type="match status" value="1"/>
</dbReference>
<dbReference type="InterPro" id="IPR000073">
    <property type="entry name" value="AB_hydrolase_1"/>
</dbReference>
<dbReference type="GO" id="GO:0004016">
    <property type="term" value="F:adenylate cyclase activity"/>
    <property type="evidence" value="ECO:0007669"/>
    <property type="project" value="UniProtKB-ARBA"/>
</dbReference>
<dbReference type="AlphaFoldDB" id="A0A497Z4R8"/>
<comment type="caution">
    <text evidence="3">The sequence shown here is derived from an EMBL/GenBank/DDBJ whole genome shotgun (WGS) entry which is preliminary data.</text>
</comment>
<dbReference type="SUPFAM" id="SSF55073">
    <property type="entry name" value="Nucleotide cyclase"/>
    <property type="match status" value="1"/>
</dbReference>
<accession>A0A497Z4R8</accession>
<dbReference type="InterPro" id="IPR029058">
    <property type="entry name" value="AB_hydrolase_fold"/>
</dbReference>
<dbReference type="STRING" id="981384.GCA_000192475_00803"/>
<protein>
    <submittedName>
        <fullName evidence="3">Class 3 adenylate cyclase</fullName>
    </submittedName>
</protein>
<dbReference type="GO" id="GO:0035556">
    <property type="term" value="P:intracellular signal transduction"/>
    <property type="evidence" value="ECO:0007669"/>
    <property type="project" value="InterPro"/>
</dbReference>
<evidence type="ECO:0000256" key="1">
    <source>
        <dbReference type="ARBA" id="ARBA00022801"/>
    </source>
</evidence>
<gene>
    <name evidence="3" type="ORF">CLV75_2829</name>
</gene>
<dbReference type="InterPro" id="IPR001054">
    <property type="entry name" value="A/G_cyclase"/>
</dbReference>
<keyword evidence="1" id="KW-0378">Hydrolase</keyword>
<dbReference type="Pfam" id="PF00211">
    <property type="entry name" value="Guanylate_cyc"/>
    <property type="match status" value="1"/>
</dbReference>
<dbReference type="OrthoDB" id="7267294at2"/>
<reference evidence="3 4" key="1">
    <citation type="submission" date="2018-10" db="EMBL/GenBank/DDBJ databases">
        <title>Genomic Encyclopedia of Archaeal and Bacterial Type Strains, Phase II (KMG-II): from individual species to whole genera.</title>
        <authorList>
            <person name="Goeker M."/>
        </authorList>
    </citation>
    <scope>NUCLEOTIDE SEQUENCE [LARGE SCALE GENOMIC DNA]</scope>
    <source>
        <strain evidence="3 4">DSM 29317</strain>
    </source>
</reference>
<proteinExistence type="predicted"/>
<dbReference type="Gene3D" id="3.40.50.1820">
    <property type="entry name" value="alpha/beta hydrolase"/>
    <property type="match status" value="1"/>
</dbReference>
<dbReference type="GO" id="GO:0009190">
    <property type="term" value="P:cyclic nucleotide biosynthetic process"/>
    <property type="evidence" value="ECO:0007669"/>
    <property type="project" value="InterPro"/>
</dbReference>
<sequence>MKRKIAAILSLDVVDYTKRMSEDAETTLNTLQRILDDVIRPLVHENKGRIFKLMGDGALVEFVAATDAINAASQIFNQMRDEDVTLRGGLHVGDVMPNGTDLFGEAVNVASRLESSAHIGSCLVSKTAAEVAGTSLAVALRPESSIRLKGIPNPVEAYSIDLDGDKRRAKNKLLASSQDVRFAKSKDGTTLAWTSTGSGRKLLVTPNWLRHLEYDWTMNTIAGWLPLLSENHCLYRFDGRNNGLSQRGVQDVSLNRIVEDVEAVLDAAGIEKVPLFGISFGATIAAAFAAHNPDRVSGLVLLGGFAQGLAVRSQPGIAALGQAMMDMSLEGWNDEYPSARDLMAQSFAPTASPHDQRAYAEFMKVAMDHQDWLKIGPLVAEVDVTDLLPQITCPALVMHANRDRMHSVEQGRIFASGIENARFIGIETANNTMPEYDPAWPKTLVEIERFLNSI</sequence>
<dbReference type="SUPFAM" id="SSF53474">
    <property type="entry name" value="alpha/beta-Hydrolases"/>
    <property type="match status" value="1"/>
</dbReference>
<dbReference type="CDD" id="cd07302">
    <property type="entry name" value="CHD"/>
    <property type="match status" value="1"/>
</dbReference>
<evidence type="ECO:0000259" key="2">
    <source>
        <dbReference type="PROSITE" id="PS50125"/>
    </source>
</evidence>
<organism evidence="3 4">
    <name type="scientific">Ruegeria conchae</name>
    <dbReference type="NCBI Taxonomy" id="981384"/>
    <lineage>
        <taxon>Bacteria</taxon>
        <taxon>Pseudomonadati</taxon>
        <taxon>Pseudomonadota</taxon>
        <taxon>Alphaproteobacteria</taxon>
        <taxon>Rhodobacterales</taxon>
        <taxon>Roseobacteraceae</taxon>
        <taxon>Ruegeria</taxon>
    </lineage>
</organism>
<dbReference type="PANTHER" id="PTHR43798">
    <property type="entry name" value="MONOACYLGLYCEROL LIPASE"/>
    <property type="match status" value="1"/>
</dbReference>
<dbReference type="PROSITE" id="PS50125">
    <property type="entry name" value="GUANYLATE_CYCLASE_2"/>
    <property type="match status" value="1"/>
</dbReference>
<dbReference type="RefSeq" id="WP_139056630.1">
    <property type="nucleotide sequence ID" value="NZ_AEYW01000022.1"/>
</dbReference>
<dbReference type="Proteomes" id="UP000271700">
    <property type="component" value="Unassembled WGS sequence"/>
</dbReference>